<dbReference type="AlphaFoldDB" id="A0A502G9W6"/>
<feature type="transmembrane region" description="Helical" evidence="1">
    <location>
        <begin position="37"/>
        <end position="59"/>
    </location>
</feature>
<dbReference type="Proteomes" id="UP000317646">
    <property type="component" value="Unassembled WGS sequence"/>
</dbReference>
<sequence>MEPAPSSAASAVRLNGLLWFSIALLYLSAFVGRSEYALVYVLVVIPAVAGAGALLNLGLGLWNYATDRRRALPYLLGAIPLTVLGGWLWYSLNHLEKSW</sequence>
<keyword evidence="1" id="KW-0472">Membrane</keyword>
<keyword evidence="3" id="KW-1185">Reference proteome</keyword>
<evidence type="ECO:0000313" key="2">
    <source>
        <dbReference type="EMBL" id="TPG58422.1"/>
    </source>
</evidence>
<accession>A0A502G9W6</accession>
<evidence type="ECO:0000313" key="3">
    <source>
        <dbReference type="Proteomes" id="UP000317646"/>
    </source>
</evidence>
<keyword evidence="1" id="KW-1133">Transmembrane helix</keyword>
<dbReference type="EMBL" id="RCYZ01000016">
    <property type="protein sequence ID" value="TPG58422.1"/>
    <property type="molecule type" value="Genomic_DNA"/>
</dbReference>
<gene>
    <name evidence="2" type="ORF">EAH73_22220</name>
</gene>
<keyword evidence="1" id="KW-0812">Transmembrane</keyword>
<protein>
    <submittedName>
        <fullName evidence="2">Uncharacterized protein</fullName>
    </submittedName>
</protein>
<comment type="caution">
    <text evidence="2">The sequence shown here is derived from an EMBL/GenBank/DDBJ whole genome shotgun (WGS) entry which is preliminary data.</text>
</comment>
<name>A0A502G9W6_9BACT</name>
<organism evidence="2 3">
    <name type="scientific">Hymenobacter nivis</name>
    <dbReference type="NCBI Taxonomy" id="1850093"/>
    <lineage>
        <taxon>Bacteria</taxon>
        <taxon>Pseudomonadati</taxon>
        <taxon>Bacteroidota</taxon>
        <taxon>Cytophagia</taxon>
        <taxon>Cytophagales</taxon>
        <taxon>Hymenobacteraceae</taxon>
        <taxon>Hymenobacter</taxon>
    </lineage>
</organism>
<feature type="transmembrane region" description="Helical" evidence="1">
    <location>
        <begin position="12"/>
        <end position="31"/>
    </location>
</feature>
<evidence type="ECO:0000256" key="1">
    <source>
        <dbReference type="SAM" id="Phobius"/>
    </source>
</evidence>
<proteinExistence type="predicted"/>
<reference evidence="2 3" key="1">
    <citation type="journal article" date="2019" name="Environ. Microbiol.">
        <title>Species interactions and distinct microbial communities in high Arctic permafrost affected cryosols are associated with the CH4 and CO2 gas fluxes.</title>
        <authorList>
            <person name="Altshuler I."/>
            <person name="Hamel J."/>
            <person name="Turney S."/>
            <person name="Magnuson E."/>
            <person name="Levesque R."/>
            <person name="Greer C."/>
            <person name="Whyte L.G."/>
        </authorList>
    </citation>
    <scope>NUCLEOTIDE SEQUENCE [LARGE SCALE GENOMIC DNA]</scope>
    <source>
        <strain evidence="2 3">S9.2P</strain>
    </source>
</reference>
<feature type="transmembrane region" description="Helical" evidence="1">
    <location>
        <begin position="71"/>
        <end position="90"/>
    </location>
</feature>
<dbReference type="RefSeq" id="WP_140469646.1">
    <property type="nucleotide sequence ID" value="NZ_RCYZ01000016.1"/>
</dbReference>